<dbReference type="EMBL" id="MNCJ02000327">
    <property type="protein sequence ID" value="KAF5778524.1"/>
    <property type="molecule type" value="Genomic_DNA"/>
</dbReference>
<reference evidence="1" key="1">
    <citation type="journal article" date="2017" name="Nature">
        <title>The sunflower genome provides insights into oil metabolism, flowering and Asterid evolution.</title>
        <authorList>
            <person name="Badouin H."/>
            <person name="Gouzy J."/>
            <person name="Grassa C.J."/>
            <person name="Murat F."/>
            <person name="Staton S.E."/>
            <person name="Cottret L."/>
            <person name="Lelandais-Briere C."/>
            <person name="Owens G.L."/>
            <person name="Carrere S."/>
            <person name="Mayjonade B."/>
            <person name="Legrand L."/>
            <person name="Gill N."/>
            <person name="Kane N.C."/>
            <person name="Bowers J.E."/>
            <person name="Hubner S."/>
            <person name="Bellec A."/>
            <person name="Berard A."/>
            <person name="Berges H."/>
            <person name="Blanchet N."/>
            <person name="Boniface M.C."/>
            <person name="Brunel D."/>
            <person name="Catrice O."/>
            <person name="Chaidir N."/>
            <person name="Claudel C."/>
            <person name="Donnadieu C."/>
            <person name="Faraut T."/>
            <person name="Fievet G."/>
            <person name="Helmstetter N."/>
            <person name="King M."/>
            <person name="Knapp S.J."/>
            <person name="Lai Z."/>
            <person name="Le Paslier M.C."/>
            <person name="Lippi Y."/>
            <person name="Lorenzon L."/>
            <person name="Mandel J.R."/>
            <person name="Marage G."/>
            <person name="Marchand G."/>
            <person name="Marquand E."/>
            <person name="Bret-Mestries E."/>
            <person name="Morien E."/>
            <person name="Nambeesan S."/>
            <person name="Nguyen T."/>
            <person name="Pegot-Espagnet P."/>
            <person name="Pouilly N."/>
            <person name="Raftis F."/>
            <person name="Sallet E."/>
            <person name="Schiex T."/>
            <person name="Thomas J."/>
            <person name="Vandecasteele C."/>
            <person name="Vares D."/>
            <person name="Vear F."/>
            <person name="Vautrin S."/>
            <person name="Crespi M."/>
            <person name="Mangin B."/>
            <person name="Burke J.M."/>
            <person name="Salse J."/>
            <person name="Munos S."/>
            <person name="Vincourt P."/>
            <person name="Rieseberg L.H."/>
            <person name="Langlade N.B."/>
        </authorList>
    </citation>
    <scope>NUCLEOTIDE SEQUENCE</scope>
    <source>
        <tissue evidence="1">Leaves</tissue>
    </source>
</reference>
<reference evidence="1" key="2">
    <citation type="submission" date="2020-06" db="EMBL/GenBank/DDBJ databases">
        <title>Helianthus annuus Genome sequencing and assembly Release 2.</title>
        <authorList>
            <person name="Gouzy J."/>
            <person name="Langlade N."/>
            <person name="Munos S."/>
        </authorList>
    </citation>
    <scope>NUCLEOTIDE SEQUENCE</scope>
    <source>
        <tissue evidence="1">Leaves</tissue>
    </source>
</reference>
<organism evidence="1 2">
    <name type="scientific">Helianthus annuus</name>
    <name type="common">Common sunflower</name>
    <dbReference type="NCBI Taxonomy" id="4232"/>
    <lineage>
        <taxon>Eukaryota</taxon>
        <taxon>Viridiplantae</taxon>
        <taxon>Streptophyta</taxon>
        <taxon>Embryophyta</taxon>
        <taxon>Tracheophyta</taxon>
        <taxon>Spermatophyta</taxon>
        <taxon>Magnoliopsida</taxon>
        <taxon>eudicotyledons</taxon>
        <taxon>Gunneridae</taxon>
        <taxon>Pentapetalae</taxon>
        <taxon>asterids</taxon>
        <taxon>campanulids</taxon>
        <taxon>Asterales</taxon>
        <taxon>Asteraceae</taxon>
        <taxon>Asteroideae</taxon>
        <taxon>Heliantheae alliance</taxon>
        <taxon>Heliantheae</taxon>
        <taxon>Helianthus</taxon>
    </lineage>
</organism>
<evidence type="ECO:0000313" key="1">
    <source>
        <dbReference type="EMBL" id="KAF5778524.1"/>
    </source>
</evidence>
<dbReference type="AlphaFoldDB" id="A0A9K3HHM0"/>
<dbReference type="Proteomes" id="UP000215914">
    <property type="component" value="Unassembled WGS sequence"/>
</dbReference>
<name>A0A9K3HHM0_HELAN</name>
<keyword evidence="2" id="KW-1185">Reference proteome</keyword>
<gene>
    <name evidence="1" type="ORF">HanXRQr2_Chr12g0548531</name>
</gene>
<sequence>MRLVLRTRMPTSLVQRTRMRLVLAGPRTWASKGDDIAWWVDSGATGHVCKDLR</sequence>
<accession>A0A9K3HHM0</accession>
<proteinExistence type="predicted"/>
<comment type="caution">
    <text evidence="1">The sequence shown here is derived from an EMBL/GenBank/DDBJ whole genome shotgun (WGS) entry which is preliminary data.</text>
</comment>
<dbReference type="Gramene" id="mRNA:HanXRQr2_Chr12g0548531">
    <property type="protein sequence ID" value="mRNA:HanXRQr2_Chr12g0548531"/>
    <property type="gene ID" value="HanXRQr2_Chr12g0548531"/>
</dbReference>
<protein>
    <submittedName>
        <fullName evidence="1">Uncharacterized protein</fullName>
    </submittedName>
</protein>
<evidence type="ECO:0000313" key="2">
    <source>
        <dbReference type="Proteomes" id="UP000215914"/>
    </source>
</evidence>